<keyword evidence="2" id="KW-0479">Metal-binding</keyword>
<keyword evidence="3" id="KW-0863">Zinc-finger</keyword>
<dbReference type="AlphaFoldDB" id="A0A8S1LB30"/>
<dbReference type="InterPro" id="IPR031657">
    <property type="entry name" value="REPA_OB_2"/>
</dbReference>
<feature type="domain" description="OB" evidence="6">
    <location>
        <begin position="222"/>
        <end position="309"/>
    </location>
</feature>
<evidence type="ECO:0008006" key="11">
    <source>
        <dbReference type="Google" id="ProtNLM"/>
    </source>
</evidence>
<dbReference type="Pfam" id="PF08646">
    <property type="entry name" value="Rep_fac-A_C"/>
    <property type="match status" value="1"/>
</dbReference>
<gene>
    <name evidence="9" type="ORF">PSON_ATCC_30995.1.T0170237</name>
</gene>
<dbReference type="Pfam" id="PF16900">
    <property type="entry name" value="REPA_OB_2"/>
    <property type="match status" value="1"/>
</dbReference>
<dbReference type="EMBL" id="CAJJDN010000017">
    <property type="protein sequence ID" value="CAD8063102.1"/>
    <property type="molecule type" value="Genomic_DNA"/>
</dbReference>
<dbReference type="GO" id="GO:0003677">
    <property type="term" value="F:DNA binding"/>
    <property type="evidence" value="ECO:0007669"/>
    <property type="project" value="UniProtKB-KW"/>
</dbReference>
<evidence type="ECO:0000259" key="7">
    <source>
        <dbReference type="Pfam" id="PF08646"/>
    </source>
</evidence>
<keyword evidence="10" id="KW-1185">Reference proteome</keyword>
<evidence type="ECO:0000313" key="9">
    <source>
        <dbReference type="EMBL" id="CAD8063102.1"/>
    </source>
</evidence>
<dbReference type="PANTHER" id="PTHR47165">
    <property type="entry name" value="OS03G0429900 PROTEIN"/>
    <property type="match status" value="1"/>
</dbReference>
<sequence>MMSEKVTQLTNGAIRSIIENYDSTTQYYVQILKIENNCDTNAKFGTVSQCVCSDGFAKMNLHILNLSPSITSNISKQNPIIQILELKRSKSFFLVTKHEVIYLDKSQIGQPIDYEEYKKQNYTNPNGDREIQFAKAPYKLQVNSNKKQSSIKQEEFQQQIQQNENIDIDQQQAKSGVKLSNQQKQLQYKPPIQKIENQIYQQPNDQDLLKISELYPGMRGFKIKGRITSKSDITPFKSGKGKLFSIEIIDADKSTIQGIFFNQACDKFFDKVEIGKVYYFENGQIKTNRYSSKNQAQSDYQIHFEDFSKISDAKEDKEIDIFPYQIKKIEEIDSLQVDDKCDVLGVIIDIKPLTHIMTKSNENKAKKNITLYDQSGRGIDVVIWGTQAERWQFQKDDIVAFRGLKITDYQTIRSLTVTNQTIYEKKQSNLEKINGFQEFYEFYSQNKDFIEQKPKESKKKFALSYIEQIKKDFEGTRDNKPTKFYEIRAYLTTIFNKPLFYEGCDICKRKINFIPQTKQYHCQNCDQNFDKPSFKYIFNAKIADTTGNLIVSVSNEIGERILKVSCNDFQKKSDSEKSDCLKRANYQEYRFLIVAKMETYNDERRARYQISSIIQDEIVEDNQELYKSIMQILNTNE</sequence>
<evidence type="ECO:0000256" key="5">
    <source>
        <dbReference type="ARBA" id="ARBA00023125"/>
    </source>
</evidence>
<evidence type="ECO:0000259" key="8">
    <source>
        <dbReference type="Pfam" id="PF16900"/>
    </source>
</evidence>
<dbReference type="PANTHER" id="PTHR47165:SF4">
    <property type="entry name" value="OS03G0429900 PROTEIN"/>
    <property type="match status" value="1"/>
</dbReference>
<evidence type="ECO:0000313" key="10">
    <source>
        <dbReference type="Proteomes" id="UP000692954"/>
    </source>
</evidence>
<keyword evidence="4" id="KW-0862">Zinc</keyword>
<evidence type="ECO:0000256" key="4">
    <source>
        <dbReference type="ARBA" id="ARBA00022833"/>
    </source>
</evidence>
<accession>A0A8S1LB30</accession>
<evidence type="ECO:0000256" key="1">
    <source>
        <dbReference type="ARBA" id="ARBA00005690"/>
    </source>
</evidence>
<dbReference type="Proteomes" id="UP000692954">
    <property type="component" value="Unassembled WGS sequence"/>
</dbReference>
<evidence type="ECO:0000256" key="2">
    <source>
        <dbReference type="ARBA" id="ARBA00022723"/>
    </source>
</evidence>
<dbReference type="OrthoDB" id="294050at2759"/>
<organism evidence="9 10">
    <name type="scientific">Paramecium sonneborni</name>
    <dbReference type="NCBI Taxonomy" id="65129"/>
    <lineage>
        <taxon>Eukaryota</taxon>
        <taxon>Sar</taxon>
        <taxon>Alveolata</taxon>
        <taxon>Ciliophora</taxon>
        <taxon>Intramacronucleata</taxon>
        <taxon>Oligohymenophorea</taxon>
        <taxon>Peniculida</taxon>
        <taxon>Parameciidae</taxon>
        <taxon>Paramecium</taxon>
    </lineage>
</organism>
<evidence type="ECO:0000256" key="3">
    <source>
        <dbReference type="ARBA" id="ARBA00022771"/>
    </source>
</evidence>
<dbReference type="CDD" id="cd04474">
    <property type="entry name" value="RPA1_DBD_A"/>
    <property type="match status" value="1"/>
</dbReference>
<reference evidence="9" key="1">
    <citation type="submission" date="2021-01" db="EMBL/GenBank/DDBJ databases">
        <authorList>
            <consortium name="Genoscope - CEA"/>
            <person name="William W."/>
        </authorList>
    </citation>
    <scope>NUCLEOTIDE SEQUENCE</scope>
</reference>
<keyword evidence="5" id="KW-0238">DNA-binding</keyword>
<dbReference type="InterPro" id="IPR004365">
    <property type="entry name" value="NA-bd_OB_tRNA"/>
</dbReference>
<comment type="caution">
    <text evidence="9">The sequence shown here is derived from an EMBL/GenBank/DDBJ whole genome shotgun (WGS) entry which is preliminary data.</text>
</comment>
<feature type="domain" description="Replication protein A OB" evidence="8">
    <location>
        <begin position="329"/>
        <end position="422"/>
    </location>
</feature>
<dbReference type="GO" id="GO:0008270">
    <property type="term" value="F:zinc ion binding"/>
    <property type="evidence" value="ECO:0007669"/>
    <property type="project" value="UniProtKB-KW"/>
</dbReference>
<proteinExistence type="inferred from homology"/>
<protein>
    <recommendedName>
        <fullName evidence="11">Replication protein A subunit</fullName>
    </recommendedName>
</protein>
<comment type="similarity">
    <text evidence="1">Belongs to the replication factor A protein 1 family.</text>
</comment>
<feature type="domain" description="Replication factor A C-terminal" evidence="7">
    <location>
        <begin position="484"/>
        <end position="624"/>
    </location>
</feature>
<name>A0A8S1LB30_9CILI</name>
<dbReference type="CDD" id="cd04475">
    <property type="entry name" value="RPA1_DBD_B"/>
    <property type="match status" value="1"/>
</dbReference>
<evidence type="ECO:0000259" key="6">
    <source>
        <dbReference type="Pfam" id="PF01336"/>
    </source>
</evidence>
<dbReference type="FunFam" id="2.40.50.140:FF:000041">
    <property type="entry name" value="Replication protein A subunit"/>
    <property type="match status" value="1"/>
</dbReference>
<dbReference type="Pfam" id="PF01336">
    <property type="entry name" value="tRNA_anti-codon"/>
    <property type="match status" value="1"/>
</dbReference>
<dbReference type="InterPro" id="IPR047192">
    <property type="entry name" value="Euk_RPA1_DBD_C"/>
</dbReference>
<dbReference type="CDD" id="cd04476">
    <property type="entry name" value="RPA1_DBD_C"/>
    <property type="match status" value="1"/>
</dbReference>
<dbReference type="InterPro" id="IPR013955">
    <property type="entry name" value="Rep_factor-A_C"/>
</dbReference>